<keyword evidence="4" id="KW-1185">Reference proteome</keyword>
<evidence type="ECO:0000256" key="2">
    <source>
        <dbReference type="SAM" id="Phobius"/>
    </source>
</evidence>
<proteinExistence type="predicted"/>
<gene>
    <name evidence="3" type="ORF">A6X21_06725</name>
</gene>
<comment type="caution">
    <text evidence="3">The sequence shown here is derived from an EMBL/GenBank/DDBJ whole genome shotgun (WGS) entry which is preliminary data.</text>
</comment>
<accession>A0A1C3E9U6</accession>
<feature type="compositionally biased region" description="Gly residues" evidence="1">
    <location>
        <begin position="174"/>
        <end position="188"/>
    </location>
</feature>
<evidence type="ECO:0008006" key="5">
    <source>
        <dbReference type="Google" id="ProtNLM"/>
    </source>
</evidence>
<feature type="region of interest" description="Disordered" evidence="1">
    <location>
        <begin position="154"/>
        <end position="188"/>
    </location>
</feature>
<organism evidence="3 4">
    <name type="scientific">Planctopirus hydrillae</name>
    <dbReference type="NCBI Taxonomy" id="1841610"/>
    <lineage>
        <taxon>Bacteria</taxon>
        <taxon>Pseudomonadati</taxon>
        <taxon>Planctomycetota</taxon>
        <taxon>Planctomycetia</taxon>
        <taxon>Planctomycetales</taxon>
        <taxon>Planctomycetaceae</taxon>
        <taxon>Planctopirus</taxon>
    </lineage>
</organism>
<name>A0A1C3E9U6_9PLAN</name>
<dbReference type="EMBL" id="LYDR01000116">
    <property type="protein sequence ID" value="ODA30027.1"/>
    <property type="molecule type" value="Genomic_DNA"/>
</dbReference>
<keyword evidence="2" id="KW-0812">Transmembrane</keyword>
<sequence length="188" mass="19772">MRYRRHDEHRVRGNRPPCVGCRTAGFSLLEVVLAGTIFLGATVALSQLVWNGSRASIQSRLLAEATWRCESKMQEAVAGVVALSPVSSTPFDDDPAWSWSMNVSEGPYAELLAVEVMVTREGSTPLASAGFRLKRWIRDPQWFIDAAAEEAAAAAAEASTSSTSTSSSSSGSSSGSGSGGSQQGGGSR</sequence>
<feature type="compositionally biased region" description="Low complexity" evidence="1">
    <location>
        <begin position="154"/>
        <end position="173"/>
    </location>
</feature>
<keyword evidence="2" id="KW-1133">Transmembrane helix</keyword>
<evidence type="ECO:0000256" key="1">
    <source>
        <dbReference type="SAM" id="MobiDB-lite"/>
    </source>
</evidence>
<feature type="transmembrane region" description="Helical" evidence="2">
    <location>
        <begin position="31"/>
        <end position="50"/>
    </location>
</feature>
<evidence type="ECO:0000313" key="3">
    <source>
        <dbReference type="EMBL" id="ODA30027.1"/>
    </source>
</evidence>
<dbReference type="Proteomes" id="UP000094828">
    <property type="component" value="Unassembled WGS sequence"/>
</dbReference>
<dbReference type="RefSeq" id="WP_068848967.1">
    <property type="nucleotide sequence ID" value="NZ_LYDR01000116.1"/>
</dbReference>
<keyword evidence="2" id="KW-0472">Membrane</keyword>
<dbReference type="AlphaFoldDB" id="A0A1C3E9U6"/>
<evidence type="ECO:0000313" key="4">
    <source>
        <dbReference type="Proteomes" id="UP000094828"/>
    </source>
</evidence>
<reference evidence="3 4" key="1">
    <citation type="submission" date="2016-05" db="EMBL/GenBank/DDBJ databases">
        <title>Genomic and physiological characterization of Planctopirus sp. isolated from fresh water lake.</title>
        <authorList>
            <person name="Subhash Y."/>
            <person name="Ramana C."/>
        </authorList>
    </citation>
    <scope>NUCLEOTIDE SEQUENCE [LARGE SCALE GENOMIC DNA]</scope>
    <source>
        <strain evidence="3 4">JC280</strain>
    </source>
</reference>
<dbReference type="OrthoDB" id="275425at2"/>
<dbReference type="STRING" id="1841610.A6X21_06725"/>
<protein>
    <recommendedName>
        <fullName evidence="5">Prepilin-type N-terminal cleavage/methylation domain-containing protein</fullName>
    </recommendedName>
</protein>